<dbReference type="InterPro" id="IPR000073">
    <property type="entry name" value="AB_hydrolase_1"/>
</dbReference>
<feature type="region of interest" description="Disordered" evidence="4">
    <location>
        <begin position="19"/>
        <end position="41"/>
    </location>
</feature>
<protein>
    <submittedName>
        <fullName evidence="8">Uncharacterized protein</fullName>
    </submittedName>
</protein>
<evidence type="ECO:0000256" key="3">
    <source>
        <dbReference type="ARBA" id="ARBA00022801"/>
    </source>
</evidence>
<keyword evidence="3" id="KW-0378">Hydrolase</keyword>
<feature type="domain" description="AB hydrolase-1" evidence="6">
    <location>
        <begin position="99"/>
        <end position="205"/>
    </location>
</feature>
<accession>A0A8J3RT49</accession>
<evidence type="ECO:0000259" key="7">
    <source>
        <dbReference type="Pfam" id="PF08386"/>
    </source>
</evidence>
<dbReference type="PANTHER" id="PTHR43248">
    <property type="entry name" value="2-SUCCINYL-6-HYDROXY-2,4-CYCLOHEXADIENE-1-CARBOXYLATE SYNTHASE"/>
    <property type="match status" value="1"/>
</dbReference>
<feature type="domain" description="Peptidase S33 tripeptidyl aminopeptidase-like C-terminal" evidence="7">
    <location>
        <begin position="364"/>
        <end position="445"/>
    </location>
</feature>
<name>A0A8J3RT49_9ACTN</name>
<evidence type="ECO:0000256" key="2">
    <source>
        <dbReference type="ARBA" id="ARBA00022729"/>
    </source>
</evidence>
<proteinExistence type="inferred from homology"/>
<feature type="signal peptide" evidence="5">
    <location>
        <begin position="1"/>
        <end position="24"/>
    </location>
</feature>
<dbReference type="GO" id="GO:0016787">
    <property type="term" value="F:hydrolase activity"/>
    <property type="evidence" value="ECO:0007669"/>
    <property type="project" value="UniProtKB-KW"/>
</dbReference>
<sequence length="586" mass="62389">MLRTTVTAAAVLAGLLAVPPPSSASSVPPPPPSASPAIPPSTHACAAATQRCEGRISVPLDWDDPGSERIDVAFAWVPRKGATSTVLANPGGPLPALPMLPMLERTVDRQNLLVVEPRGLGESSPLSCPDLDLNRPETIASCAGQVGARGRFFTTDQAVADMDAVRKALGVPEVTFYGISYGTVFAQAYAARFPESTAGVFLDSLVPVRKDGYAIEPIRSRTDLLGLTCRSSRDCEATWSALVRRLRDRPDAEISLKTLWSLLPRLSEPVFGRELNAAATAYLRGDPLLLRRLAAAAAKAPTQPLRGPQFAGMLAYKCGDAKFPFDRDAPAAERRRQLDRFYAVKRPLRPFTVAEAGGVTGWADWCVHWPTPRKNPPVPPRADHPDVPTATAAGDYDTHTPAEVARRFPHGSLLRVVGGGHSTTLSVPCAREALRAFLADPGEPPRSCDARTYRPIASFPRTAEDLPEAGGLDRRVVAAFATAADAVVRRNPGSGSYRPLKEEPGLRGGKLVFDDGAAVIRLEDVRFVNDVAVSGQISLGRDGTATARLTAGGAEVTLSWPAFRPLDPVPVSGSLGGQPFTARIPV</sequence>
<dbReference type="Proteomes" id="UP000616724">
    <property type="component" value="Unassembled WGS sequence"/>
</dbReference>
<keyword evidence="9" id="KW-1185">Reference proteome</keyword>
<comment type="similarity">
    <text evidence="1">Belongs to the peptidase S33 family.</text>
</comment>
<dbReference type="SUPFAM" id="SSF53474">
    <property type="entry name" value="alpha/beta-Hydrolases"/>
    <property type="match status" value="1"/>
</dbReference>
<evidence type="ECO:0000259" key="6">
    <source>
        <dbReference type="Pfam" id="PF00561"/>
    </source>
</evidence>
<evidence type="ECO:0000256" key="1">
    <source>
        <dbReference type="ARBA" id="ARBA00010088"/>
    </source>
</evidence>
<evidence type="ECO:0000256" key="5">
    <source>
        <dbReference type="SAM" id="SignalP"/>
    </source>
</evidence>
<reference evidence="8 9" key="1">
    <citation type="submission" date="2021-01" db="EMBL/GenBank/DDBJ databases">
        <title>Whole genome shotgun sequence of Planobispora longispora NBRC 13918.</title>
        <authorList>
            <person name="Komaki H."/>
            <person name="Tamura T."/>
        </authorList>
    </citation>
    <scope>NUCLEOTIDE SEQUENCE [LARGE SCALE GENOMIC DNA]</scope>
    <source>
        <strain evidence="8 9">NBRC 13918</strain>
    </source>
</reference>
<evidence type="ECO:0000313" key="8">
    <source>
        <dbReference type="EMBL" id="GIH80729.1"/>
    </source>
</evidence>
<dbReference type="AlphaFoldDB" id="A0A8J3RT49"/>
<keyword evidence="2 5" id="KW-0732">Signal</keyword>
<dbReference type="Gene3D" id="3.40.50.1820">
    <property type="entry name" value="alpha/beta hydrolase"/>
    <property type="match status" value="1"/>
</dbReference>
<dbReference type="PANTHER" id="PTHR43248:SF29">
    <property type="entry name" value="TRIPEPTIDYL AMINOPEPTIDASE"/>
    <property type="match status" value="1"/>
</dbReference>
<comment type="caution">
    <text evidence="8">The sequence shown here is derived from an EMBL/GenBank/DDBJ whole genome shotgun (WGS) entry which is preliminary data.</text>
</comment>
<gene>
    <name evidence="8" type="ORF">Plo01_71580</name>
</gene>
<dbReference type="InterPro" id="IPR013595">
    <property type="entry name" value="Pept_S33_TAP-like_C"/>
</dbReference>
<dbReference type="Pfam" id="PF00561">
    <property type="entry name" value="Abhydrolase_1"/>
    <property type="match status" value="1"/>
</dbReference>
<dbReference type="InterPro" id="IPR029058">
    <property type="entry name" value="AB_hydrolase_fold"/>
</dbReference>
<dbReference type="Pfam" id="PF08386">
    <property type="entry name" value="Abhydrolase_4"/>
    <property type="match status" value="1"/>
</dbReference>
<dbReference type="EMBL" id="BOOH01000063">
    <property type="protein sequence ID" value="GIH80729.1"/>
    <property type="molecule type" value="Genomic_DNA"/>
</dbReference>
<dbReference type="InterPro" id="IPR051601">
    <property type="entry name" value="Serine_prot/Carboxylest_S33"/>
</dbReference>
<feature type="compositionally biased region" description="Pro residues" evidence="4">
    <location>
        <begin position="19"/>
        <end position="39"/>
    </location>
</feature>
<organism evidence="8 9">
    <name type="scientific">Planobispora longispora</name>
    <dbReference type="NCBI Taxonomy" id="28887"/>
    <lineage>
        <taxon>Bacteria</taxon>
        <taxon>Bacillati</taxon>
        <taxon>Actinomycetota</taxon>
        <taxon>Actinomycetes</taxon>
        <taxon>Streptosporangiales</taxon>
        <taxon>Streptosporangiaceae</taxon>
        <taxon>Planobispora</taxon>
    </lineage>
</organism>
<evidence type="ECO:0000256" key="4">
    <source>
        <dbReference type="SAM" id="MobiDB-lite"/>
    </source>
</evidence>
<feature type="chain" id="PRO_5035144633" evidence="5">
    <location>
        <begin position="25"/>
        <end position="586"/>
    </location>
</feature>
<evidence type="ECO:0000313" key="9">
    <source>
        <dbReference type="Proteomes" id="UP000616724"/>
    </source>
</evidence>